<comment type="caution">
    <text evidence="2">The sequence shown here is derived from an EMBL/GenBank/DDBJ whole genome shotgun (WGS) entry which is preliminary data.</text>
</comment>
<dbReference type="Proteomes" id="UP001150925">
    <property type="component" value="Unassembled WGS sequence"/>
</dbReference>
<name>A0A9W8E6C7_9FUNG</name>
<evidence type="ECO:0000313" key="3">
    <source>
        <dbReference type="Proteomes" id="UP001150925"/>
    </source>
</evidence>
<accession>A0A9W8E6C7</accession>
<feature type="region of interest" description="Disordered" evidence="1">
    <location>
        <begin position="671"/>
        <end position="690"/>
    </location>
</feature>
<sequence>MLQEYCTTPDIDMEAATGQLSLLPRPTNRGPSKRLTLSFPATPTRIGAGWRTIADKTLLCRVLQTCTTYSELATAVEHQRQSPKGYTQSTVVMVLRACARVARHCRNQPIPINRTEGRVLPGQPLANAQANDLDAVVCLAEDTFVQYQDENQSPSLELWRALLNVYTSAGRFDTSLRILDSIRQEHHQLDISTALDLVKSACRGDRYDIVPGVIRTVQQVLEDQYRWNYRAKWGVTLLGLYLVKKWATLGLKLYGPAALDPTLAAFVIVYLTCFRITGYIMYQTQDSNGTFVDQPLSLLGKKPWILRLVGWLNPPQRDHNIAKLFYRESLRQLVQHNLFERIPRALNDLTTLMIPLGRTDLEFVLTRTAARASFEQFRTIWDSIKDTPLDEEHDPTIWNHVYQTMAQRPFKARLFEIDQWLRDCGVERTSSQLISLLQVCGELGWVDQAIALWEEGKTQPHLVTCHTLVRYLEILIRVDNYAGARDVLQECLTSWITPEEQQWLFPLVLHLHWQRVTKIRPTDILSDELRRTYSHTSSGGKAPPRITQRYMAAYEAGWYWYQRILQSGDTELGVQFSMGVRMMDMANAVGQYRVALNIFRTLQDRDLEGASVITFPYTVRPALRHTTKEQLLNEQPVTAMFWTVLVALFHTSPKLEPILNVVERLSAFVTTTPPTQAGTTPPLSTPSSATRKATQDDTVAEQTVHLFNSTLASDPTPPLVPSALTKKVTTATIHLVDIKAKQCGVNVNKRTLAWSHAMAKSRELQRNRELVRALWSSRQPST</sequence>
<dbReference type="AlphaFoldDB" id="A0A9W8E6C7"/>
<organism evidence="2 3">
    <name type="scientific">Dispira parvispora</name>
    <dbReference type="NCBI Taxonomy" id="1520584"/>
    <lineage>
        <taxon>Eukaryota</taxon>
        <taxon>Fungi</taxon>
        <taxon>Fungi incertae sedis</taxon>
        <taxon>Zoopagomycota</taxon>
        <taxon>Kickxellomycotina</taxon>
        <taxon>Dimargaritomycetes</taxon>
        <taxon>Dimargaritales</taxon>
        <taxon>Dimargaritaceae</taxon>
        <taxon>Dispira</taxon>
    </lineage>
</organism>
<gene>
    <name evidence="2" type="ORF">IWQ62_003365</name>
</gene>
<protein>
    <submittedName>
        <fullName evidence="2">Uncharacterized protein</fullName>
    </submittedName>
</protein>
<dbReference type="EMBL" id="JANBPY010000893">
    <property type="protein sequence ID" value="KAJ1962953.1"/>
    <property type="molecule type" value="Genomic_DNA"/>
</dbReference>
<dbReference type="Gene3D" id="1.25.40.10">
    <property type="entry name" value="Tetratricopeptide repeat domain"/>
    <property type="match status" value="1"/>
</dbReference>
<reference evidence="2" key="1">
    <citation type="submission" date="2022-07" db="EMBL/GenBank/DDBJ databases">
        <title>Phylogenomic reconstructions and comparative analyses of Kickxellomycotina fungi.</title>
        <authorList>
            <person name="Reynolds N.K."/>
            <person name="Stajich J.E."/>
            <person name="Barry K."/>
            <person name="Grigoriev I.V."/>
            <person name="Crous P."/>
            <person name="Smith M.E."/>
        </authorList>
    </citation>
    <scope>NUCLEOTIDE SEQUENCE</scope>
    <source>
        <strain evidence="2">RSA 1196</strain>
    </source>
</reference>
<evidence type="ECO:0000313" key="2">
    <source>
        <dbReference type="EMBL" id="KAJ1962953.1"/>
    </source>
</evidence>
<evidence type="ECO:0000256" key="1">
    <source>
        <dbReference type="SAM" id="MobiDB-lite"/>
    </source>
</evidence>
<feature type="compositionally biased region" description="Low complexity" evidence="1">
    <location>
        <begin position="671"/>
        <end position="688"/>
    </location>
</feature>
<proteinExistence type="predicted"/>
<dbReference type="InterPro" id="IPR011990">
    <property type="entry name" value="TPR-like_helical_dom_sf"/>
</dbReference>
<dbReference type="OrthoDB" id="5599477at2759"/>
<keyword evidence="3" id="KW-1185">Reference proteome</keyword>